<protein>
    <submittedName>
        <fullName evidence="2">Uncharacterized protein</fullName>
    </submittedName>
</protein>
<reference evidence="3" key="1">
    <citation type="journal article" date="2008" name="Nat. Genet.">
        <title>The Pristionchus pacificus genome provides a unique perspective on nematode lifestyle and parasitism.</title>
        <authorList>
            <person name="Dieterich C."/>
            <person name="Clifton S.W."/>
            <person name="Schuster L.N."/>
            <person name="Chinwalla A."/>
            <person name="Delehaunty K."/>
            <person name="Dinkelacker I."/>
            <person name="Fulton L."/>
            <person name="Fulton R."/>
            <person name="Godfrey J."/>
            <person name="Minx P."/>
            <person name="Mitreva M."/>
            <person name="Roeseler W."/>
            <person name="Tian H."/>
            <person name="Witte H."/>
            <person name="Yang S.P."/>
            <person name="Wilson R.K."/>
            <person name="Sommer R.J."/>
        </authorList>
    </citation>
    <scope>NUCLEOTIDE SEQUENCE [LARGE SCALE GENOMIC DNA]</scope>
    <source>
        <strain evidence="3">PS312</strain>
    </source>
</reference>
<organism evidence="2 3">
    <name type="scientific">Pristionchus pacificus</name>
    <name type="common">Parasitic nematode worm</name>
    <dbReference type="NCBI Taxonomy" id="54126"/>
    <lineage>
        <taxon>Eukaryota</taxon>
        <taxon>Metazoa</taxon>
        <taxon>Ecdysozoa</taxon>
        <taxon>Nematoda</taxon>
        <taxon>Chromadorea</taxon>
        <taxon>Rhabditida</taxon>
        <taxon>Rhabditina</taxon>
        <taxon>Diplogasteromorpha</taxon>
        <taxon>Diplogasteroidea</taxon>
        <taxon>Neodiplogasteridae</taxon>
        <taxon>Pristionchus</taxon>
    </lineage>
</organism>
<evidence type="ECO:0000256" key="1">
    <source>
        <dbReference type="SAM" id="MobiDB-lite"/>
    </source>
</evidence>
<gene>
    <name evidence="2" type="primary">WBGene00280315</name>
</gene>
<feature type="compositionally biased region" description="Polar residues" evidence="1">
    <location>
        <begin position="190"/>
        <end position="207"/>
    </location>
</feature>
<evidence type="ECO:0000313" key="3">
    <source>
        <dbReference type="Proteomes" id="UP000005239"/>
    </source>
</evidence>
<keyword evidence="3" id="KW-1185">Reference proteome</keyword>
<dbReference type="PRINTS" id="PR01217">
    <property type="entry name" value="PRICHEXTENSN"/>
</dbReference>
<feature type="region of interest" description="Disordered" evidence="1">
    <location>
        <begin position="152"/>
        <end position="284"/>
    </location>
</feature>
<reference evidence="2" key="2">
    <citation type="submission" date="2022-06" db="UniProtKB">
        <authorList>
            <consortium name="EnsemblMetazoa"/>
        </authorList>
    </citation>
    <scope>IDENTIFICATION</scope>
    <source>
        <strain evidence="2">PS312</strain>
    </source>
</reference>
<accession>A0A2A6C0H5</accession>
<dbReference type="EnsemblMetazoa" id="PPA41946.1">
    <property type="protein sequence ID" value="PPA41946.1"/>
    <property type="gene ID" value="WBGene00280315"/>
</dbReference>
<sequence length="599" mass="65648">MAPSSGAGPATVSLMYPIVESEITCKLCAGSQPPIYRIYKDKGGLAKHLNLIHDGTTLDLECRTCGHKSPDIKGANRYRHDSPRCMAAPTVSQATSAPGSRPGGLIRQRVTRAVPTSTATVPTVPLAPAPTPATVPMVPLVPASTPAVPLAQPIVSPTHSPVPATVPTESPTVQPSTSPRSRTRTPQPTNPVSCLSPTPSLDSSISAHSIAGIQLGRDSRDRSRSSSPIPISPSGSSIPDRRPPIDSPSGPDYSDASTCPSPPSDRNPVRPIARSDPATGRVLRRRAARNQVMHGIYRTPTTDVNSIWTSARAATRRLSATVPVGWYSNPRGGLFVSLNGFPLSPQSTQQRLTTALRESFLVSLQKKRDQGSSYRTPGDPFLSNFFVRDGKFLRFTDWRFIHRGRLNLLPLNGARRFDPNCDKRCRRRGAPNETLNHVLSSCAQNLPEIRKRHNFLHDRLRKALVDMPGVEIRHDCTVDGCNTLRPDIVRIDTAKRHVVITDIHCPFDNDTDCIERANEIKRAKYTPVIEKYEEQGYTVEFRPLVVTVLGMWWRGSCDSLKSLKISPRYAELLRKLLVTDAIRGSRNVCVTHMTGVAQT</sequence>
<accession>A0A8R1UYG0</accession>
<dbReference type="AlphaFoldDB" id="A0A2A6C0H5"/>
<dbReference type="Proteomes" id="UP000005239">
    <property type="component" value="Unassembled WGS sequence"/>
</dbReference>
<proteinExistence type="predicted"/>
<feature type="compositionally biased region" description="Low complexity" evidence="1">
    <location>
        <begin position="170"/>
        <end position="187"/>
    </location>
</feature>
<dbReference type="OrthoDB" id="8195432at2759"/>
<evidence type="ECO:0000313" key="2">
    <source>
        <dbReference type="EnsemblMetazoa" id="PPA41946.1"/>
    </source>
</evidence>
<name>A0A2A6C0H5_PRIPA</name>
<feature type="compositionally biased region" description="Low complexity" evidence="1">
    <location>
        <begin position="225"/>
        <end position="238"/>
    </location>
</feature>